<comment type="similarity">
    <text evidence="4 5">Belongs to the urease gamma subunit family.</text>
</comment>
<dbReference type="UniPathway" id="UPA00258">
    <property type="reaction ID" value="UER00370"/>
</dbReference>
<dbReference type="PANTHER" id="PTHR33569">
    <property type="entry name" value="UREASE"/>
    <property type="match status" value="1"/>
</dbReference>
<comment type="subunit">
    <text evidence="4">Heterotrimer of UreA (gamma), UreB (beta) and UreC (alpha) subunits. Three heterotrimers associate to form the active enzyme.</text>
</comment>
<dbReference type="GO" id="GO:0009039">
    <property type="term" value="F:urease activity"/>
    <property type="evidence" value="ECO:0007669"/>
    <property type="project" value="UniProtKB-UniRule"/>
</dbReference>
<dbReference type="NCBIfam" id="NF009712">
    <property type="entry name" value="PRK13241.1"/>
    <property type="match status" value="1"/>
</dbReference>
<comment type="caution">
    <text evidence="6">The sequence shown here is derived from an EMBL/GenBank/DDBJ whole genome shotgun (WGS) entry which is preliminary data.</text>
</comment>
<evidence type="ECO:0000313" key="9">
    <source>
        <dbReference type="Proteomes" id="UP001341297"/>
    </source>
</evidence>
<dbReference type="AlphaFoldDB" id="A0A0J6HHP2"/>
<dbReference type="InterPro" id="IPR012010">
    <property type="entry name" value="Urease_gamma"/>
</dbReference>
<dbReference type="NCBIfam" id="TIGR00193">
    <property type="entry name" value="urease_gam"/>
    <property type="match status" value="1"/>
</dbReference>
<evidence type="ECO:0000313" key="7">
    <source>
        <dbReference type="EMBL" id="MEC0484019.1"/>
    </source>
</evidence>
<dbReference type="PIRSF" id="PIRSF001223">
    <property type="entry name" value="Urease_gamma"/>
    <property type="match status" value="1"/>
</dbReference>
<dbReference type="Proteomes" id="UP000036168">
    <property type="component" value="Unassembled WGS sequence"/>
</dbReference>
<dbReference type="PATRIC" id="fig|1664069.3.peg.4407"/>
<dbReference type="EC" id="3.5.1.5" evidence="4 5"/>
<dbReference type="OrthoDB" id="9793527at2"/>
<protein>
    <recommendedName>
        <fullName evidence="4 5">Urease subunit gamma</fullName>
        <ecNumber evidence="4 5">3.5.1.5</ecNumber>
    </recommendedName>
    <alternativeName>
        <fullName evidence="4">Urea amidohydrolase subunit gamma</fullName>
    </alternativeName>
</protein>
<dbReference type="EMBL" id="LECW02000045">
    <property type="protein sequence ID" value="KRT90324.1"/>
    <property type="molecule type" value="Genomic_DNA"/>
</dbReference>
<proteinExistence type="inferred from homology"/>
<reference evidence="6 8" key="1">
    <citation type="journal article" date="2015" name="Int. J. Syst. Evol. Microbiol.">
        <title>Bacillus glycinifermentans sp. nov., isolated from fermented soybean paste.</title>
        <authorList>
            <person name="Kim S.J."/>
            <person name="Dunlap C.A."/>
            <person name="Kwon S.W."/>
            <person name="Rooney A.P."/>
        </authorList>
    </citation>
    <scope>NUCLEOTIDE SEQUENCE [LARGE SCALE GENOMIC DNA]</scope>
    <source>
        <strain evidence="6 8">GO-13</strain>
    </source>
</reference>
<dbReference type="InterPro" id="IPR050069">
    <property type="entry name" value="Urease_subunit"/>
</dbReference>
<dbReference type="HAMAP" id="MF_00739">
    <property type="entry name" value="Urease_gamma"/>
    <property type="match status" value="1"/>
</dbReference>
<sequence>MKLTPVEQEKLLIFAAGELAKQRKKRGVLLNYPEAVAILTCFIMEGAREGKSVAELMEAGRHVLTADDLMEDVPEMLESIQVEATFPDGVKLVTVHQPISQEVNQ</sequence>
<reference evidence="6" key="2">
    <citation type="submission" date="2015-10" db="EMBL/GenBank/DDBJ databases">
        <authorList>
            <person name="Gilbert D.G."/>
        </authorList>
    </citation>
    <scope>NUCLEOTIDE SEQUENCE</scope>
    <source>
        <strain evidence="6">GO-13</strain>
    </source>
</reference>
<accession>A0A0J6EHP1</accession>
<dbReference type="SUPFAM" id="SSF54111">
    <property type="entry name" value="Urease, gamma-subunit"/>
    <property type="match status" value="1"/>
</dbReference>
<dbReference type="GO" id="GO:0005737">
    <property type="term" value="C:cytoplasm"/>
    <property type="evidence" value="ECO:0007669"/>
    <property type="project" value="UniProtKB-SubCell"/>
</dbReference>
<evidence type="ECO:0000256" key="3">
    <source>
        <dbReference type="ARBA" id="ARBA00047778"/>
    </source>
</evidence>
<comment type="pathway">
    <text evidence="4">Nitrogen metabolism; urea degradation; CO(2) and NH(3) from urea (urease route): step 1/1.</text>
</comment>
<dbReference type="GO" id="GO:0016151">
    <property type="term" value="F:nickel cation binding"/>
    <property type="evidence" value="ECO:0007669"/>
    <property type="project" value="InterPro"/>
</dbReference>
<evidence type="ECO:0000313" key="6">
    <source>
        <dbReference type="EMBL" id="KRT90324.1"/>
    </source>
</evidence>
<dbReference type="Gene3D" id="3.30.280.10">
    <property type="entry name" value="Urease, gamma-like subunit"/>
    <property type="match status" value="1"/>
</dbReference>
<evidence type="ECO:0000256" key="5">
    <source>
        <dbReference type="RuleBase" id="RU003850"/>
    </source>
</evidence>
<dbReference type="InterPro" id="IPR002026">
    <property type="entry name" value="Urease_gamma/gamma-beta_su"/>
</dbReference>
<dbReference type="PANTHER" id="PTHR33569:SF1">
    <property type="entry name" value="UREASE"/>
    <property type="match status" value="1"/>
</dbReference>
<evidence type="ECO:0000256" key="1">
    <source>
        <dbReference type="ARBA" id="ARBA00022490"/>
    </source>
</evidence>
<organism evidence="6 8">
    <name type="scientific">Bacillus glycinifermentans</name>
    <dbReference type="NCBI Taxonomy" id="1664069"/>
    <lineage>
        <taxon>Bacteria</taxon>
        <taxon>Bacillati</taxon>
        <taxon>Bacillota</taxon>
        <taxon>Bacilli</taxon>
        <taxon>Bacillales</taxon>
        <taxon>Bacillaceae</taxon>
        <taxon>Bacillus</taxon>
    </lineage>
</organism>
<evidence type="ECO:0000313" key="8">
    <source>
        <dbReference type="Proteomes" id="UP000036168"/>
    </source>
</evidence>
<gene>
    <name evidence="4 7" type="primary">ureA</name>
    <name evidence="6" type="ORF">AB447_207020</name>
    <name evidence="7" type="ORF">P8828_04010</name>
</gene>
<keyword evidence="2 4" id="KW-0378">Hydrolase</keyword>
<comment type="subcellular location">
    <subcellularLocation>
        <location evidence="4 5">Cytoplasm</location>
    </subcellularLocation>
</comment>
<comment type="catalytic activity">
    <reaction evidence="3 4 5">
        <text>urea + 2 H2O + H(+) = hydrogencarbonate + 2 NH4(+)</text>
        <dbReference type="Rhea" id="RHEA:20557"/>
        <dbReference type="ChEBI" id="CHEBI:15377"/>
        <dbReference type="ChEBI" id="CHEBI:15378"/>
        <dbReference type="ChEBI" id="CHEBI:16199"/>
        <dbReference type="ChEBI" id="CHEBI:17544"/>
        <dbReference type="ChEBI" id="CHEBI:28938"/>
        <dbReference type="EC" id="3.5.1.5"/>
    </reaction>
</comment>
<dbReference type="CDD" id="cd00390">
    <property type="entry name" value="Urease_gamma"/>
    <property type="match status" value="1"/>
</dbReference>
<evidence type="ECO:0000256" key="4">
    <source>
        <dbReference type="HAMAP-Rule" id="MF_00739"/>
    </source>
</evidence>
<evidence type="ECO:0000256" key="2">
    <source>
        <dbReference type="ARBA" id="ARBA00022801"/>
    </source>
</evidence>
<dbReference type="GO" id="GO:0043419">
    <property type="term" value="P:urea catabolic process"/>
    <property type="evidence" value="ECO:0007669"/>
    <property type="project" value="UniProtKB-UniRule"/>
</dbReference>
<keyword evidence="9" id="KW-1185">Reference proteome</keyword>
<dbReference type="EMBL" id="JARRTL010000006">
    <property type="protein sequence ID" value="MEC0484019.1"/>
    <property type="molecule type" value="Genomic_DNA"/>
</dbReference>
<accession>A0A0J6HHP2</accession>
<name>A0A0J6HHP2_9BACI</name>
<reference evidence="7 9" key="3">
    <citation type="submission" date="2023-03" db="EMBL/GenBank/DDBJ databases">
        <title>Agriculturally important microbes genome sequencing.</title>
        <authorList>
            <person name="Dunlap C."/>
        </authorList>
    </citation>
    <scope>NUCLEOTIDE SEQUENCE [LARGE SCALE GENOMIC DNA]</scope>
    <source>
        <strain evidence="7 9">CBP-3203</strain>
    </source>
</reference>
<dbReference type="InterPro" id="IPR036463">
    <property type="entry name" value="Urease_gamma_sf"/>
</dbReference>
<dbReference type="RefSeq" id="WP_048354070.1">
    <property type="nucleotide sequence ID" value="NZ_CP023481.1"/>
</dbReference>
<keyword evidence="1 4" id="KW-0963">Cytoplasm</keyword>
<dbReference type="Proteomes" id="UP001341297">
    <property type="component" value="Unassembled WGS sequence"/>
</dbReference>
<dbReference type="Pfam" id="PF00547">
    <property type="entry name" value="Urease_gamma"/>
    <property type="match status" value="1"/>
</dbReference>
<dbReference type="STRING" id="1664069.BGLY_4262"/>